<dbReference type="PRINTS" id="PR00344">
    <property type="entry name" value="BCTRLSENSOR"/>
</dbReference>
<organism evidence="5 6">
    <name type="scientific">Variovorax boronicumulans</name>
    <dbReference type="NCBI Taxonomy" id="436515"/>
    <lineage>
        <taxon>Bacteria</taxon>
        <taxon>Pseudomonadati</taxon>
        <taxon>Pseudomonadota</taxon>
        <taxon>Betaproteobacteria</taxon>
        <taxon>Burkholderiales</taxon>
        <taxon>Comamonadaceae</taxon>
        <taxon>Variovorax</taxon>
    </lineage>
</organism>
<dbReference type="InterPro" id="IPR010559">
    <property type="entry name" value="Sig_transdc_His_kin_internal"/>
</dbReference>
<dbReference type="EMBL" id="JAUSRR010000008">
    <property type="protein sequence ID" value="MDP9925823.1"/>
    <property type="molecule type" value="Genomic_DNA"/>
</dbReference>
<dbReference type="RefSeq" id="WP_307637866.1">
    <property type="nucleotide sequence ID" value="NZ_JAUSRR010000008.1"/>
</dbReference>
<feature type="transmembrane region" description="Helical" evidence="3">
    <location>
        <begin position="52"/>
        <end position="73"/>
    </location>
</feature>
<evidence type="ECO:0000313" key="5">
    <source>
        <dbReference type="EMBL" id="MDP9925823.1"/>
    </source>
</evidence>
<dbReference type="EC" id="2.7.13.3" evidence="2"/>
<gene>
    <name evidence="5" type="ORF">J2W25_004866</name>
</gene>
<comment type="catalytic activity">
    <reaction evidence="1">
        <text>ATP + protein L-histidine = ADP + protein N-phospho-L-histidine.</text>
        <dbReference type="EC" id="2.7.13.3"/>
    </reaction>
</comment>
<evidence type="ECO:0000259" key="4">
    <source>
        <dbReference type="PROSITE" id="PS50109"/>
    </source>
</evidence>
<dbReference type="GO" id="GO:0016020">
    <property type="term" value="C:membrane"/>
    <property type="evidence" value="ECO:0007669"/>
    <property type="project" value="InterPro"/>
</dbReference>
<dbReference type="Pfam" id="PF02518">
    <property type="entry name" value="HATPase_c"/>
    <property type="match status" value="1"/>
</dbReference>
<keyword evidence="3" id="KW-1133">Transmembrane helix</keyword>
<dbReference type="GO" id="GO:0000155">
    <property type="term" value="F:phosphorelay sensor kinase activity"/>
    <property type="evidence" value="ECO:0007669"/>
    <property type="project" value="InterPro"/>
</dbReference>
<keyword evidence="3" id="KW-0812">Transmembrane</keyword>
<keyword evidence="3" id="KW-0472">Membrane</keyword>
<evidence type="ECO:0000256" key="2">
    <source>
        <dbReference type="ARBA" id="ARBA00012438"/>
    </source>
</evidence>
<evidence type="ECO:0000313" key="6">
    <source>
        <dbReference type="Proteomes" id="UP001244295"/>
    </source>
</evidence>
<evidence type="ECO:0000256" key="1">
    <source>
        <dbReference type="ARBA" id="ARBA00000085"/>
    </source>
</evidence>
<proteinExistence type="predicted"/>
<dbReference type="InterPro" id="IPR003594">
    <property type="entry name" value="HATPase_dom"/>
</dbReference>
<dbReference type="Proteomes" id="UP001244295">
    <property type="component" value="Unassembled WGS sequence"/>
</dbReference>
<dbReference type="InterPro" id="IPR050640">
    <property type="entry name" value="Bact_2-comp_sensor_kinase"/>
</dbReference>
<dbReference type="SUPFAM" id="SSF55874">
    <property type="entry name" value="ATPase domain of HSP90 chaperone/DNA topoisomerase II/histidine kinase"/>
    <property type="match status" value="1"/>
</dbReference>
<comment type="caution">
    <text evidence="5">The sequence shown here is derived from an EMBL/GenBank/DDBJ whole genome shotgun (WGS) entry which is preliminary data.</text>
</comment>
<feature type="transmembrane region" description="Helical" evidence="3">
    <location>
        <begin position="125"/>
        <end position="144"/>
    </location>
</feature>
<dbReference type="SMART" id="SM00387">
    <property type="entry name" value="HATPase_c"/>
    <property type="match status" value="1"/>
</dbReference>
<feature type="transmembrane region" description="Helical" evidence="3">
    <location>
        <begin position="22"/>
        <end position="46"/>
    </location>
</feature>
<dbReference type="InterPro" id="IPR036890">
    <property type="entry name" value="HATPase_C_sf"/>
</dbReference>
<accession>A0AAW8E1Y6</accession>
<feature type="domain" description="Histidine kinase" evidence="4">
    <location>
        <begin position="264"/>
        <end position="361"/>
    </location>
</feature>
<dbReference type="PANTHER" id="PTHR34220">
    <property type="entry name" value="SENSOR HISTIDINE KINASE YPDA"/>
    <property type="match status" value="1"/>
</dbReference>
<dbReference type="Pfam" id="PF06580">
    <property type="entry name" value="His_kinase"/>
    <property type="match status" value="1"/>
</dbReference>
<dbReference type="PANTHER" id="PTHR34220:SF9">
    <property type="entry name" value="SIGNAL TRANSDUCTION HISTIDINE KINASE INTERNAL REGION DOMAIN-CONTAINING PROTEIN"/>
    <property type="match status" value="1"/>
</dbReference>
<dbReference type="PROSITE" id="PS50109">
    <property type="entry name" value="HIS_KIN"/>
    <property type="match status" value="1"/>
</dbReference>
<dbReference type="Gene3D" id="3.30.565.10">
    <property type="entry name" value="Histidine kinase-like ATPase, C-terminal domain"/>
    <property type="match status" value="1"/>
</dbReference>
<dbReference type="AlphaFoldDB" id="A0AAW8E1Y6"/>
<feature type="transmembrane region" description="Helical" evidence="3">
    <location>
        <begin position="85"/>
        <end position="105"/>
    </location>
</feature>
<sequence length="361" mass="39377">MTATADDTPRPSRFRAENLRDILRHGLITAAFCCVIAAALTVSGMGSWSSQMVYSLSIGTISWLVIDTGRLFISGHQNVLWPHGPWGFVLVAFGVTLGFLGGGAIGDAWVGRPLFDFTGFARHRMVSTIVITLAATIGMCYFFYSLGRSKHMQRQLDLAQRDATDARLKLLETQLEPHMLFNTLANLRVLITVDPPRAVAMLDRLNSYLRMTLSGSRALSHPLSAEFDRLGDYLELMSVRMGERLRYTLDLPDDLRDTPVPPLLLQPLVENSIRHGLEPQVEGGEIAVRARREAGELVIEVSDTGVGLDAAPPQPSEDGGFGLEQVRERLATVYGEQGRLSLAPAPTGGGTCVTLNLPLPA</sequence>
<dbReference type="InterPro" id="IPR004358">
    <property type="entry name" value="Sig_transdc_His_kin-like_C"/>
</dbReference>
<protein>
    <recommendedName>
        <fullName evidence="2">histidine kinase</fullName>
        <ecNumber evidence="2">2.7.13.3</ecNumber>
    </recommendedName>
</protein>
<dbReference type="InterPro" id="IPR005467">
    <property type="entry name" value="His_kinase_dom"/>
</dbReference>
<reference evidence="5" key="1">
    <citation type="submission" date="2023-07" db="EMBL/GenBank/DDBJ databases">
        <title>Sorghum-associated microbial communities from plants grown in Nebraska, USA.</title>
        <authorList>
            <person name="Schachtman D."/>
        </authorList>
    </citation>
    <scope>NUCLEOTIDE SEQUENCE</scope>
    <source>
        <strain evidence="5">DS2795</strain>
    </source>
</reference>
<evidence type="ECO:0000256" key="3">
    <source>
        <dbReference type="SAM" id="Phobius"/>
    </source>
</evidence>
<name>A0AAW8E1Y6_9BURK</name>